<gene>
    <name evidence="1" type="ORF">NDU88_005907</name>
</gene>
<dbReference type="Proteomes" id="UP001066276">
    <property type="component" value="Chromosome 4_1"/>
</dbReference>
<dbReference type="EMBL" id="JANPWB010000007">
    <property type="protein sequence ID" value="KAJ1174084.1"/>
    <property type="molecule type" value="Genomic_DNA"/>
</dbReference>
<reference evidence="1" key="1">
    <citation type="journal article" date="2022" name="bioRxiv">
        <title>Sequencing and chromosome-scale assembly of the giantPleurodeles waltlgenome.</title>
        <authorList>
            <person name="Brown T."/>
            <person name="Elewa A."/>
            <person name="Iarovenko S."/>
            <person name="Subramanian E."/>
            <person name="Araus A.J."/>
            <person name="Petzold A."/>
            <person name="Susuki M."/>
            <person name="Suzuki K.-i.T."/>
            <person name="Hayashi T."/>
            <person name="Toyoda A."/>
            <person name="Oliveira C."/>
            <person name="Osipova E."/>
            <person name="Leigh N.D."/>
            <person name="Simon A."/>
            <person name="Yun M.H."/>
        </authorList>
    </citation>
    <scope>NUCLEOTIDE SEQUENCE</scope>
    <source>
        <strain evidence="1">20211129_DDA</strain>
        <tissue evidence="1">Liver</tissue>
    </source>
</reference>
<name>A0AAV7TDK3_PLEWA</name>
<dbReference type="InterPro" id="IPR042566">
    <property type="entry name" value="L1_C"/>
</dbReference>
<dbReference type="Gene3D" id="3.30.250.20">
    <property type="entry name" value="L1 transposable element, C-terminal domain"/>
    <property type="match status" value="1"/>
</dbReference>
<accession>A0AAV7TDK3</accession>
<organism evidence="1 2">
    <name type="scientific">Pleurodeles waltl</name>
    <name type="common">Iberian ribbed newt</name>
    <dbReference type="NCBI Taxonomy" id="8319"/>
    <lineage>
        <taxon>Eukaryota</taxon>
        <taxon>Metazoa</taxon>
        <taxon>Chordata</taxon>
        <taxon>Craniata</taxon>
        <taxon>Vertebrata</taxon>
        <taxon>Euteleostomi</taxon>
        <taxon>Amphibia</taxon>
        <taxon>Batrachia</taxon>
        <taxon>Caudata</taxon>
        <taxon>Salamandroidea</taxon>
        <taxon>Salamandridae</taxon>
        <taxon>Pleurodelinae</taxon>
        <taxon>Pleurodeles</taxon>
    </lineage>
</organism>
<sequence>METELSTLAADINIIREEHRKLPDWVYTTEKTLATLEPSLDKQVSITAQLCKQVELLQDRVEDAAGRARRNNVRIIGMPEGMEGAQATHFIEEWLRTVVLYSDSAMEVLHVQRLKRKLRAAGLTYALIFPAKLKILYDQRSHFFDTPEAVRPWMDHTLTDSQKIDTQVNPPLNSCGRGVSETVLRTALSLHQARVSQREALLTAAALKTQPPCLSGSSTEGSAMDSDTDGSMALFPSITPQTANYLEYPTYNCKYLGVTVFRPLLGTFHGGYPPAISTGDQMAILDVIQDYYFNVFQL</sequence>
<protein>
    <submittedName>
        <fullName evidence="1">Uncharacterized protein</fullName>
    </submittedName>
</protein>
<dbReference type="AlphaFoldDB" id="A0AAV7TDK3"/>
<keyword evidence="2" id="KW-1185">Reference proteome</keyword>
<comment type="caution">
    <text evidence="1">The sequence shown here is derived from an EMBL/GenBank/DDBJ whole genome shotgun (WGS) entry which is preliminary data.</text>
</comment>
<dbReference type="InterPro" id="IPR004244">
    <property type="entry name" value="Transposase_22"/>
</dbReference>
<evidence type="ECO:0000313" key="2">
    <source>
        <dbReference type="Proteomes" id="UP001066276"/>
    </source>
</evidence>
<evidence type="ECO:0000313" key="1">
    <source>
        <dbReference type="EMBL" id="KAJ1174084.1"/>
    </source>
</evidence>
<dbReference type="PANTHER" id="PTHR11505">
    <property type="entry name" value="L1 TRANSPOSABLE ELEMENT-RELATED"/>
    <property type="match status" value="1"/>
</dbReference>
<proteinExistence type="predicted"/>